<evidence type="ECO:0000256" key="6">
    <source>
        <dbReference type="ARBA" id="ARBA00023242"/>
    </source>
</evidence>
<feature type="compositionally biased region" description="Low complexity" evidence="8">
    <location>
        <begin position="277"/>
        <end position="286"/>
    </location>
</feature>
<feature type="compositionally biased region" description="Basic and acidic residues" evidence="8">
    <location>
        <begin position="145"/>
        <end position="156"/>
    </location>
</feature>
<organism evidence="11 16">
    <name type="scientific">Limulus polyphemus</name>
    <name type="common">Atlantic horseshoe crab</name>
    <dbReference type="NCBI Taxonomy" id="6850"/>
    <lineage>
        <taxon>Eukaryota</taxon>
        <taxon>Metazoa</taxon>
        <taxon>Ecdysozoa</taxon>
        <taxon>Arthropoda</taxon>
        <taxon>Chelicerata</taxon>
        <taxon>Merostomata</taxon>
        <taxon>Xiphosura</taxon>
        <taxon>Limulidae</taxon>
        <taxon>Limulus</taxon>
    </lineage>
</organism>
<dbReference type="PROSITE" id="PS51804">
    <property type="entry name" value="ZF_C2HC_LYAR"/>
    <property type="match status" value="2"/>
</dbReference>
<evidence type="ECO:0000259" key="10">
    <source>
        <dbReference type="Pfam" id="PF25879"/>
    </source>
</evidence>
<keyword evidence="5" id="KW-0862">Zinc</keyword>
<evidence type="ECO:0000313" key="15">
    <source>
        <dbReference type="RefSeq" id="XP_022240106.1"/>
    </source>
</evidence>
<feature type="compositionally biased region" description="Polar residues" evidence="8">
    <location>
        <begin position="190"/>
        <end position="199"/>
    </location>
</feature>
<evidence type="ECO:0000256" key="8">
    <source>
        <dbReference type="SAM" id="MobiDB-lite"/>
    </source>
</evidence>
<dbReference type="Pfam" id="PF25879">
    <property type="entry name" value="WHD_LYAR"/>
    <property type="match status" value="1"/>
</dbReference>
<dbReference type="InterPro" id="IPR036236">
    <property type="entry name" value="Znf_C2H2_sf"/>
</dbReference>
<feature type="compositionally biased region" description="Basic and acidic residues" evidence="8">
    <location>
        <begin position="257"/>
        <end position="270"/>
    </location>
</feature>
<sequence length="378" mass="44020">MVFFTCNACGQAVKKNQVEKHYQTQCRNCTVLSCIDCGKDFWGDNYKTHTKCITEDQKYGGKDYKPKPNAYKGEAKQDMWIQHIQQTIATTNVSPGLSDLLEQLIGFSNIPRKKIKFENFLKNSVRVKDKRLIPKAWEIFSKAHEKQVEEKSKSGKEVVSQENSQEKEASKGSTDENRKKCQSETEKKVTSITEPTHSSSENHRKKKKSKKIKQRDEDENQMQKKMFTEEVENFNISGSQQAEKEDKDKKKKNKKRKYEDKDDKDQEVPQRKKKMFSEINQENSNNEEIKGEQNGIDDSQNAGKKKFKWEKVIKEILKQAPDNELSIKKLRKKVLAEYEACGGENKPLSDNEVRAKFEKKISHNPKLKVHKERVKYLT</sequence>
<dbReference type="Gene3D" id="1.10.10.2100">
    <property type="match status" value="1"/>
</dbReference>
<name>A0ABM1S903_LIMPO</name>
<evidence type="ECO:0000313" key="14">
    <source>
        <dbReference type="RefSeq" id="XP_013773191.1"/>
    </source>
</evidence>
<dbReference type="InterPro" id="IPR014898">
    <property type="entry name" value="Znf_C2H2_LYAR"/>
</dbReference>
<accession>A0ABM1S903</accession>
<evidence type="ECO:0000256" key="7">
    <source>
        <dbReference type="PROSITE-ProRule" id="PRU01145"/>
    </source>
</evidence>
<keyword evidence="4 7" id="KW-0863">Zinc-finger</keyword>
<evidence type="ECO:0000256" key="2">
    <source>
        <dbReference type="ARBA" id="ARBA00022723"/>
    </source>
</evidence>
<protein>
    <submittedName>
        <fullName evidence="12 13">Cell growth-regulating nucleolar protein-like</fullName>
    </submittedName>
</protein>
<dbReference type="PANTHER" id="PTHR13100:SF10">
    <property type="entry name" value="CELL GROWTH-REGULATING NUCLEOLAR PROTEIN"/>
    <property type="match status" value="1"/>
</dbReference>
<dbReference type="Proteomes" id="UP000694941">
    <property type="component" value="Unplaced"/>
</dbReference>
<evidence type="ECO:0000256" key="1">
    <source>
        <dbReference type="ARBA" id="ARBA00004123"/>
    </source>
</evidence>
<dbReference type="PANTHER" id="PTHR13100">
    <property type="entry name" value="CELL GROWTH-REGULATING NUCLEOLAR PROTEIN LYAR"/>
    <property type="match status" value="1"/>
</dbReference>
<evidence type="ECO:0000313" key="12">
    <source>
        <dbReference type="RefSeq" id="XP_013773189.1"/>
    </source>
</evidence>
<feature type="compositionally biased region" description="Basic residues" evidence="8">
    <location>
        <begin position="203"/>
        <end position="213"/>
    </location>
</feature>
<keyword evidence="2" id="KW-0479">Metal-binding</keyword>
<dbReference type="Gene3D" id="3.30.1490.490">
    <property type="match status" value="1"/>
</dbReference>
<comment type="subcellular location">
    <subcellularLocation>
        <location evidence="1">Nucleus</location>
    </subcellularLocation>
</comment>
<dbReference type="GeneID" id="106458255"/>
<feature type="compositionally biased region" description="Basic and acidic residues" evidence="8">
    <location>
        <begin position="164"/>
        <end position="189"/>
    </location>
</feature>
<evidence type="ECO:0000256" key="3">
    <source>
        <dbReference type="ARBA" id="ARBA00022737"/>
    </source>
</evidence>
<evidence type="ECO:0000313" key="16">
    <source>
        <dbReference type="RefSeq" id="XP_022240108.1"/>
    </source>
</evidence>
<evidence type="ECO:0000313" key="13">
    <source>
        <dbReference type="RefSeq" id="XP_013773190.1"/>
    </source>
</evidence>
<evidence type="ECO:0000256" key="4">
    <source>
        <dbReference type="ARBA" id="ARBA00022771"/>
    </source>
</evidence>
<dbReference type="RefSeq" id="XP_013773190.1">
    <property type="nucleotide sequence ID" value="XM_013917736.2"/>
</dbReference>
<keyword evidence="3" id="KW-0677">Repeat</keyword>
<dbReference type="SUPFAM" id="SSF57667">
    <property type="entry name" value="beta-beta-alpha zinc fingers"/>
    <property type="match status" value="2"/>
</dbReference>
<reference evidence="12 13" key="1">
    <citation type="submission" date="2025-05" db="UniProtKB">
        <authorList>
            <consortium name="RefSeq"/>
        </authorList>
    </citation>
    <scope>IDENTIFICATION</scope>
    <source>
        <tissue evidence="12 13">Muscle</tissue>
    </source>
</reference>
<feature type="domain" description="Zinc finger C2H2 LYAR-type" evidence="9">
    <location>
        <begin position="32"/>
        <end position="59"/>
    </location>
</feature>
<dbReference type="RefSeq" id="XP_022240106.1">
    <property type="nucleotide sequence ID" value="XM_022384398.1"/>
</dbReference>
<dbReference type="InterPro" id="IPR058719">
    <property type="entry name" value="WHD_LYAR"/>
</dbReference>
<gene>
    <name evidence="12 13 14 15 16" type="primary">LOC106458255</name>
</gene>
<keyword evidence="6" id="KW-0539">Nucleus</keyword>
<dbReference type="InterPro" id="IPR039999">
    <property type="entry name" value="LYAR"/>
</dbReference>
<dbReference type="Pfam" id="PF08790">
    <property type="entry name" value="zf-LYAR"/>
    <property type="match status" value="1"/>
</dbReference>
<dbReference type="RefSeq" id="XP_022240108.1">
    <property type="nucleotide sequence ID" value="XM_022384400.1"/>
</dbReference>
<evidence type="ECO:0000313" key="11">
    <source>
        <dbReference type="Proteomes" id="UP000694941"/>
    </source>
</evidence>
<dbReference type="RefSeq" id="XP_013773189.1">
    <property type="nucleotide sequence ID" value="XM_013917735.2"/>
</dbReference>
<evidence type="ECO:0000259" key="9">
    <source>
        <dbReference type="Pfam" id="PF08790"/>
    </source>
</evidence>
<feature type="region of interest" description="Disordered" evidence="8">
    <location>
        <begin position="145"/>
        <end position="304"/>
    </location>
</feature>
<evidence type="ECO:0000256" key="5">
    <source>
        <dbReference type="ARBA" id="ARBA00022833"/>
    </source>
</evidence>
<dbReference type="RefSeq" id="XP_013773191.1">
    <property type="nucleotide sequence ID" value="XM_013917737.2"/>
</dbReference>
<proteinExistence type="predicted"/>
<feature type="domain" description="Cell growth-regulating nucleolar protein-like winged helix" evidence="10">
    <location>
        <begin position="304"/>
        <end position="377"/>
    </location>
</feature>
<keyword evidence="11" id="KW-1185">Reference proteome</keyword>